<keyword evidence="1" id="KW-0472">Membrane</keyword>
<accession>V5BAW4</accession>
<dbReference type="AlphaFoldDB" id="V5BAW4"/>
<keyword evidence="1" id="KW-0812">Transmembrane</keyword>
<proteinExistence type="predicted"/>
<dbReference type="OrthoDB" id="271119at2759"/>
<comment type="caution">
    <text evidence="2">The sequence shown here is derived from an EMBL/GenBank/DDBJ whole genome shotgun (WGS) entry which is preliminary data.</text>
</comment>
<dbReference type="EMBL" id="AYLP01000078">
    <property type="protein sequence ID" value="ESS64824.1"/>
    <property type="molecule type" value="Genomic_DNA"/>
</dbReference>
<dbReference type="PANTHER" id="PTHR34035">
    <property type="entry name" value="TESTIS-EXPRESSED PROTEIN 47"/>
    <property type="match status" value="1"/>
</dbReference>
<dbReference type="Proteomes" id="UP000017861">
    <property type="component" value="Unassembled WGS sequence"/>
</dbReference>
<name>V5BAW4_TRYCR</name>
<sequence>MLSLFLQLWLLMLLYLYVVAAFLLCFFDFFSGLWTKSINSYFLSFQFDMSKTQNGVGNDPQLQAVNAFTEAQSLLDIMLKNFYSVERQAADPFLLRVVIAGKKKESAGRSVGSLLPELLNVAVDTSENPLCEDSEKPAKNFAVLVEYDDYFIELIEGFERHIIIFLKLLEKHCAQKEDNICYDVRLLYLVDDVPSPIASFFVHIDKVPAMSTEGEPQDSTDEEIADTIAEDVNNLMKLLNMAADEPSTKRKLFLDNLRVTHPLLFPRKSMIKKYLESDIFFTLSEYIDVYGKISGFTRDIELNHPVVDSLKC</sequence>
<evidence type="ECO:0000313" key="3">
    <source>
        <dbReference type="Proteomes" id="UP000017861"/>
    </source>
</evidence>
<dbReference type="VEuPathDB" id="TriTrypDB:TCDM_06924"/>
<feature type="transmembrane region" description="Helical" evidence="1">
    <location>
        <begin position="6"/>
        <end position="30"/>
    </location>
</feature>
<keyword evidence="1" id="KW-1133">Transmembrane helix</keyword>
<reference evidence="2 3" key="1">
    <citation type="journal article" date="2014" name="Genome Announc.">
        <title>Trypanosoma cruzi Clone Dm28c Draft Genome Sequence.</title>
        <authorList>
            <person name="Grisard E.C."/>
            <person name="Teixeira S.M."/>
            <person name="de Almeida L.G."/>
            <person name="Stoco P.H."/>
            <person name="Gerber A.L."/>
            <person name="Talavera-Lopez C."/>
            <person name="Lima O.C."/>
            <person name="Andersson B."/>
            <person name="de Vasconcelos A.T."/>
        </authorList>
    </citation>
    <scope>NUCLEOTIDE SEQUENCE [LARGE SCALE GENOMIC DNA]</scope>
    <source>
        <strain evidence="2 3">Dm28c</strain>
    </source>
</reference>
<gene>
    <name evidence="2" type="ORF">TCDM_06924</name>
</gene>
<dbReference type="PANTHER" id="PTHR34035:SF1">
    <property type="entry name" value="TESTIS-EXPRESSED PROTEIN 47"/>
    <property type="match status" value="1"/>
</dbReference>
<protein>
    <submittedName>
        <fullName evidence="2">Uncharacterized protein</fullName>
    </submittedName>
</protein>
<evidence type="ECO:0000256" key="1">
    <source>
        <dbReference type="SAM" id="Phobius"/>
    </source>
</evidence>
<dbReference type="InterPro" id="IPR055308">
    <property type="entry name" value="TEX47-like"/>
</dbReference>
<dbReference type="Pfam" id="PF24787">
    <property type="entry name" value="TEX47"/>
    <property type="match status" value="1"/>
</dbReference>
<evidence type="ECO:0000313" key="2">
    <source>
        <dbReference type="EMBL" id="ESS64824.1"/>
    </source>
</evidence>
<organism evidence="2 3">
    <name type="scientific">Trypanosoma cruzi Dm28c</name>
    <dbReference type="NCBI Taxonomy" id="1416333"/>
    <lineage>
        <taxon>Eukaryota</taxon>
        <taxon>Discoba</taxon>
        <taxon>Euglenozoa</taxon>
        <taxon>Kinetoplastea</taxon>
        <taxon>Metakinetoplastina</taxon>
        <taxon>Trypanosomatida</taxon>
        <taxon>Trypanosomatidae</taxon>
        <taxon>Trypanosoma</taxon>
        <taxon>Schizotrypanum</taxon>
    </lineage>
</organism>